<dbReference type="InterPro" id="IPR005119">
    <property type="entry name" value="LysR_subst-bd"/>
</dbReference>
<dbReference type="EMBL" id="SNVJ01000006">
    <property type="protein sequence ID" value="MXP63519.1"/>
    <property type="molecule type" value="Genomic_DNA"/>
</dbReference>
<name>A0A845BJ96_9PROT</name>
<dbReference type="GO" id="GO:0003700">
    <property type="term" value="F:DNA-binding transcription factor activity"/>
    <property type="evidence" value="ECO:0007669"/>
    <property type="project" value="InterPro"/>
</dbReference>
<evidence type="ECO:0000313" key="6">
    <source>
        <dbReference type="EMBL" id="MXP63519.1"/>
    </source>
</evidence>
<evidence type="ECO:0000256" key="1">
    <source>
        <dbReference type="ARBA" id="ARBA00009437"/>
    </source>
</evidence>
<dbReference type="InterPro" id="IPR000847">
    <property type="entry name" value="LysR_HTH_N"/>
</dbReference>
<dbReference type="InterPro" id="IPR036390">
    <property type="entry name" value="WH_DNA-bd_sf"/>
</dbReference>
<dbReference type="GO" id="GO:0003677">
    <property type="term" value="F:DNA binding"/>
    <property type="evidence" value="ECO:0007669"/>
    <property type="project" value="UniProtKB-KW"/>
</dbReference>
<dbReference type="SUPFAM" id="SSF53850">
    <property type="entry name" value="Periplasmic binding protein-like II"/>
    <property type="match status" value="1"/>
</dbReference>
<proteinExistence type="inferred from homology"/>
<dbReference type="PANTHER" id="PTHR30346:SF0">
    <property type="entry name" value="HCA OPERON TRANSCRIPTIONAL ACTIVATOR HCAR"/>
    <property type="match status" value="1"/>
</dbReference>
<dbReference type="Pfam" id="PF03466">
    <property type="entry name" value="LysR_substrate"/>
    <property type="match status" value="1"/>
</dbReference>
<sequence length="306" mass="32841">MDLKQLRCFLAVAEALHFGRAAARLNMLPTALGRQVRLLEEELGTPLLRRTTRQVATTPAGALLAEEARAILDRTALAARKVRAVAQAPGGSLRIGAIDSAAAGLLPDLLARFRAAQPEIAVRLVEAKSAEIVPMLHGGRLDLGFIRPPQTPEPGLAFRLLLQERPVAALPRRHPLARRRRLRLTELAGLPLILPPRRTRPHSHDGVVRLFAGLGLAPRVVQEAEEKQTIVNLVAAGIGVALLPEWAARMRVPGVVFRPVELPEGLDLPEWGLGVAWEEGSACAARTLFLAALEAGAAPPPRQAAG</sequence>
<protein>
    <submittedName>
        <fullName evidence="6">LysR family transcriptional regulator</fullName>
    </submittedName>
</protein>
<dbReference type="FunFam" id="1.10.10.10:FF:000001">
    <property type="entry name" value="LysR family transcriptional regulator"/>
    <property type="match status" value="1"/>
</dbReference>
<feature type="domain" description="HTH lysR-type" evidence="5">
    <location>
        <begin position="1"/>
        <end position="58"/>
    </location>
</feature>
<evidence type="ECO:0000259" key="5">
    <source>
        <dbReference type="PROSITE" id="PS50931"/>
    </source>
</evidence>
<evidence type="ECO:0000256" key="3">
    <source>
        <dbReference type="ARBA" id="ARBA00023125"/>
    </source>
</evidence>
<keyword evidence="4" id="KW-0804">Transcription</keyword>
<keyword evidence="7" id="KW-1185">Reference proteome</keyword>
<dbReference type="Gene3D" id="3.40.190.10">
    <property type="entry name" value="Periplasmic binding protein-like II"/>
    <property type="match status" value="2"/>
</dbReference>
<dbReference type="AlphaFoldDB" id="A0A845BJ96"/>
<dbReference type="GO" id="GO:0032993">
    <property type="term" value="C:protein-DNA complex"/>
    <property type="evidence" value="ECO:0007669"/>
    <property type="project" value="TreeGrafter"/>
</dbReference>
<reference evidence="6 7" key="1">
    <citation type="submission" date="2019-03" db="EMBL/GenBank/DDBJ databases">
        <title>Roseomonas sp. a novel Roseomonas species isolated from Sea whip Gorgonian.</title>
        <authorList>
            <person name="Li F."/>
            <person name="Pan X."/>
            <person name="Huang S."/>
            <person name="Li Z."/>
            <person name="Meng B."/>
        </authorList>
    </citation>
    <scope>NUCLEOTIDE SEQUENCE [LARGE SCALE GENOMIC DNA]</scope>
    <source>
        <strain evidence="6 7">M0104</strain>
    </source>
</reference>
<comment type="caution">
    <text evidence="6">The sequence shown here is derived from an EMBL/GenBank/DDBJ whole genome shotgun (WGS) entry which is preliminary data.</text>
</comment>
<dbReference type="PROSITE" id="PS50931">
    <property type="entry name" value="HTH_LYSR"/>
    <property type="match status" value="1"/>
</dbReference>
<dbReference type="SUPFAM" id="SSF46785">
    <property type="entry name" value="Winged helix' DNA-binding domain"/>
    <property type="match status" value="1"/>
</dbReference>
<dbReference type="Pfam" id="PF00126">
    <property type="entry name" value="HTH_1"/>
    <property type="match status" value="1"/>
</dbReference>
<keyword evidence="2" id="KW-0805">Transcription regulation</keyword>
<dbReference type="Proteomes" id="UP000460715">
    <property type="component" value="Unassembled WGS sequence"/>
</dbReference>
<evidence type="ECO:0000256" key="4">
    <source>
        <dbReference type="ARBA" id="ARBA00023163"/>
    </source>
</evidence>
<dbReference type="RefSeq" id="WP_160936642.1">
    <property type="nucleotide sequence ID" value="NZ_SNVJ01000006.1"/>
</dbReference>
<organism evidence="6 7">
    <name type="scientific">Teichococcus coralli</name>
    <dbReference type="NCBI Taxonomy" id="2545983"/>
    <lineage>
        <taxon>Bacteria</taxon>
        <taxon>Pseudomonadati</taxon>
        <taxon>Pseudomonadota</taxon>
        <taxon>Alphaproteobacteria</taxon>
        <taxon>Acetobacterales</taxon>
        <taxon>Roseomonadaceae</taxon>
        <taxon>Roseomonas</taxon>
    </lineage>
</organism>
<evidence type="ECO:0000256" key="2">
    <source>
        <dbReference type="ARBA" id="ARBA00023015"/>
    </source>
</evidence>
<dbReference type="InterPro" id="IPR036388">
    <property type="entry name" value="WH-like_DNA-bd_sf"/>
</dbReference>
<dbReference type="OrthoDB" id="9811588at2"/>
<accession>A0A845BJ96</accession>
<evidence type="ECO:0000313" key="7">
    <source>
        <dbReference type="Proteomes" id="UP000460715"/>
    </source>
</evidence>
<gene>
    <name evidence="6" type="ORF">E0493_09175</name>
</gene>
<comment type="similarity">
    <text evidence="1">Belongs to the LysR transcriptional regulatory family.</text>
</comment>
<dbReference type="CDD" id="cd08414">
    <property type="entry name" value="PBP2_LTTR_aromatics_like"/>
    <property type="match status" value="1"/>
</dbReference>
<dbReference type="PANTHER" id="PTHR30346">
    <property type="entry name" value="TRANSCRIPTIONAL DUAL REGULATOR HCAR-RELATED"/>
    <property type="match status" value="1"/>
</dbReference>
<keyword evidence="3" id="KW-0238">DNA-binding</keyword>
<dbReference type="Gene3D" id="1.10.10.10">
    <property type="entry name" value="Winged helix-like DNA-binding domain superfamily/Winged helix DNA-binding domain"/>
    <property type="match status" value="1"/>
</dbReference>